<name>A0A9R1T0U5_9HYME</name>
<evidence type="ECO:0000256" key="6">
    <source>
        <dbReference type="SAM" id="Phobius"/>
    </source>
</evidence>
<dbReference type="PANTHER" id="PTHR24217">
    <property type="entry name" value="PUTATIVE-RELATED"/>
    <property type="match status" value="1"/>
</dbReference>
<accession>A0A9R1T0U5</accession>
<feature type="region of interest" description="Disordered" evidence="5">
    <location>
        <begin position="579"/>
        <end position="603"/>
    </location>
</feature>
<evidence type="ECO:0000256" key="1">
    <source>
        <dbReference type="ARBA" id="ARBA00004496"/>
    </source>
</evidence>
<evidence type="ECO:0000313" key="8">
    <source>
        <dbReference type="RefSeq" id="XP_011300979.1"/>
    </source>
</evidence>
<evidence type="ECO:0000256" key="4">
    <source>
        <dbReference type="ARBA" id="ARBA00038161"/>
    </source>
</evidence>
<dbReference type="PANTHER" id="PTHR24217:SF0">
    <property type="entry name" value="PDZ DOMAIN-CONTAINING PROTEIN"/>
    <property type="match status" value="1"/>
</dbReference>
<feature type="compositionally biased region" description="Polar residues" evidence="5">
    <location>
        <begin position="433"/>
        <end position="444"/>
    </location>
</feature>
<feature type="region of interest" description="Disordered" evidence="5">
    <location>
        <begin position="433"/>
        <end position="459"/>
    </location>
</feature>
<evidence type="ECO:0000313" key="7">
    <source>
        <dbReference type="Proteomes" id="UP000694866"/>
    </source>
</evidence>
<reference evidence="8" key="1">
    <citation type="submission" date="2025-08" db="UniProtKB">
        <authorList>
            <consortium name="RefSeq"/>
        </authorList>
    </citation>
    <scope>IDENTIFICATION</scope>
    <source>
        <strain evidence="8">USDA-PBARC FA_bdor</strain>
        <tissue evidence="8">Whole organism</tissue>
    </source>
</reference>
<protein>
    <submittedName>
        <fullName evidence="8">Uncharacterized protein</fullName>
    </submittedName>
</protein>
<feature type="compositionally biased region" description="Polar residues" evidence="5">
    <location>
        <begin position="8"/>
        <end position="21"/>
    </location>
</feature>
<keyword evidence="3" id="KW-0597">Phosphoprotein</keyword>
<keyword evidence="6" id="KW-0472">Membrane</keyword>
<keyword evidence="6" id="KW-0812">Transmembrane</keyword>
<comment type="subcellular location">
    <subcellularLocation>
        <location evidence="1">Cytoplasm</location>
    </subcellularLocation>
</comment>
<comment type="similarity">
    <text evidence="4">Belongs to the synaptopodin family.</text>
</comment>
<feature type="compositionally biased region" description="Polar residues" evidence="5">
    <location>
        <begin position="540"/>
        <end position="550"/>
    </location>
</feature>
<evidence type="ECO:0000256" key="5">
    <source>
        <dbReference type="SAM" id="MobiDB-lite"/>
    </source>
</evidence>
<dbReference type="GeneID" id="105265271"/>
<dbReference type="AlphaFoldDB" id="A0A9R1T0U5"/>
<feature type="region of interest" description="Disordered" evidence="5">
    <location>
        <begin position="500"/>
        <end position="555"/>
    </location>
</feature>
<organism evidence="7 8">
    <name type="scientific">Fopius arisanus</name>
    <dbReference type="NCBI Taxonomy" id="64838"/>
    <lineage>
        <taxon>Eukaryota</taxon>
        <taxon>Metazoa</taxon>
        <taxon>Ecdysozoa</taxon>
        <taxon>Arthropoda</taxon>
        <taxon>Hexapoda</taxon>
        <taxon>Insecta</taxon>
        <taxon>Pterygota</taxon>
        <taxon>Neoptera</taxon>
        <taxon>Endopterygota</taxon>
        <taxon>Hymenoptera</taxon>
        <taxon>Apocrita</taxon>
        <taxon>Ichneumonoidea</taxon>
        <taxon>Braconidae</taxon>
        <taxon>Opiinae</taxon>
        <taxon>Fopius</taxon>
    </lineage>
</organism>
<gene>
    <name evidence="8" type="primary">LOC105265271</name>
</gene>
<dbReference type="GO" id="GO:0032233">
    <property type="term" value="P:positive regulation of actin filament bundle assembly"/>
    <property type="evidence" value="ECO:0007669"/>
    <property type="project" value="TreeGrafter"/>
</dbReference>
<feature type="region of interest" description="Disordered" evidence="5">
    <location>
        <begin position="1"/>
        <end position="21"/>
    </location>
</feature>
<evidence type="ECO:0000256" key="2">
    <source>
        <dbReference type="ARBA" id="ARBA00022490"/>
    </source>
</evidence>
<evidence type="ECO:0000256" key="3">
    <source>
        <dbReference type="ARBA" id="ARBA00022553"/>
    </source>
</evidence>
<dbReference type="GO" id="GO:0003779">
    <property type="term" value="F:actin binding"/>
    <property type="evidence" value="ECO:0007669"/>
    <property type="project" value="TreeGrafter"/>
</dbReference>
<dbReference type="Proteomes" id="UP000694866">
    <property type="component" value="Unplaced"/>
</dbReference>
<dbReference type="GO" id="GO:0015629">
    <property type="term" value="C:actin cytoskeleton"/>
    <property type="evidence" value="ECO:0007669"/>
    <property type="project" value="TreeGrafter"/>
</dbReference>
<keyword evidence="7" id="KW-1185">Reference proteome</keyword>
<dbReference type="KEGG" id="fas:105265271"/>
<sequence length="781" mass="89218">MRRASFDKQLSTKRSNENSSYQYRVSDNLKNVEIKRLNYQNLDRISQLQRSTSADNVVIRTRGFKPSDRHDPSKRLFLEQLSTKILHFDMESGDKVPTPISLEKLLTPAMDCSEILQTKKKMYASSCFYAPTHPTVEDQVELARRISYSLSDAKNMKSKGQSMYVNRKKRSVKWIHDGNGAEADEEPQQPMHKDKVPLKCMMNPNGKVLDIHCIQALGEEPNIGTSPINADKLFDIVRDLNNQKGRGAEIFAKRRKRSEKWVVDKDQPSTPTQNYSKAPTYPSKVDYGANENSKFSNITPLSPNPPPQSDSKPFFNPFTMDLSLNNGTPPSGINLRYEEPHKCKPEIKKIYLREVAVGTEQDYPMTGPNHRHQNGAMSVEKSRRMSFEPERYESPQQVKSHRKQNMQNPQNYPKHPQNYSHYLKSQPIRDNQYASHQNGYQNGHQRAPPIFPEEDETDYTPVPVKQLIQEFEKTCRPILQYKQLSPKVAPVMHQPPLEDISRFFDGPRAQNKYEDPRDGGKYANNNGRAHPTANGKVPNSHGNKMNGNSRESNHNEYARGYQGAMVPRYEYDSTDDEIDDSFGDSSSSENCEDYYGPSPGFSSGNRVSAMSDYDYRRQMFDCATEQLFDSPVFSTIDEKFVDTEAPLGAEAKALNFAMIASQEDIMEQIKQLRRTPVVENLVPGPSPDRSKLGDFIPELGKSLLSLHIFYGIFQLSFFVIISRSSWKSTKMLESTYNGPKISSYQALTNYNTAPRGWDQSQAVYRPITFRKPQEPIAYSDF</sequence>
<keyword evidence="2" id="KW-0963">Cytoplasm</keyword>
<dbReference type="GO" id="GO:0005634">
    <property type="term" value="C:nucleus"/>
    <property type="evidence" value="ECO:0007669"/>
    <property type="project" value="TreeGrafter"/>
</dbReference>
<feature type="compositionally biased region" description="Polar residues" evidence="5">
    <location>
        <begin position="290"/>
        <end position="301"/>
    </location>
</feature>
<feature type="region of interest" description="Disordered" evidence="5">
    <location>
        <begin position="255"/>
        <end position="310"/>
    </location>
</feature>
<dbReference type="GO" id="GO:0030018">
    <property type="term" value="C:Z disc"/>
    <property type="evidence" value="ECO:0007669"/>
    <property type="project" value="TreeGrafter"/>
</dbReference>
<dbReference type="RefSeq" id="XP_011300979.1">
    <property type="nucleotide sequence ID" value="XM_011302677.1"/>
</dbReference>
<dbReference type="OrthoDB" id="300641at2759"/>
<feature type="compositionally biased region" description="Basic and acidic residues" evidence="5">
    <location>
        <begin position="380"/>
        <end position="393"/>
    </location>
</feature>
<feature type="region of interest" description="Disordered" evidence="5">
    <location>
        <begin position="361"/>
        <end position="421"/>
    </location>
</feature>
<feature type="compositionally biased region" description="Polar residues" evidence="5">
    <location>
        <begin position="268"/>
        <end position="277"/>
    </location>
</feature>
<proteinExistence type="inferred from homology"/>
<feature type="compositionally biased region" description="Basic and acidic residues" evidence="5">
    <location>
        <begin position="511"/>
        <end position="520"/>
    </location>
</feature>
<keyword evidence="6" id="KW-1133">Transmembrane helix</keyword>
<feature type="transmembrane region" description="Helical" evidence="6">
    <location>
        <begin position="703"/>
        <end position="721"/>
    </location>
</feature>
<dbReference type="InterPro" id="IPR051976">
    <property type="entry name" value="Synaptopodin_domain"/>
</dbReference>